<dbReference type="AlphaFoldDB" id="B4CZP8"/>
<feature type="compositionally biased region" description="Low complexity" evidence="1">
    <location>
        <begin position="163"/>
        <end position="181"/>
    </location>
</feature>
<reference evidence="2 3" key="1">
    <citation type="journal article" date="2011" name="J. Bacteriol.">
        <title>Genome sequence of Chthoniobacter flavus Ellin428, an aerobic heterotrophic soil bacterium.</title>
        <authorList>
            <person name="Kant R."/>
            <person name="van Passel M.W."/>
            <person name="Palva A."/>
            <person name="Lucas S."/>
            <person name="Lapidus A."/>
            <person name="Glavina Del Rio T."/>
            <person name="Dalin E."/>
            <person name="Tice H."/>
            <person name="Bruce D."/>
            <person name="Goodwin L."/>
            <person name="Pitluck S."/>
            <person name="Larimer F.W."/>
            <person name="Land M.L."/>
            <person name="Hauser L."/>
            <person name="Sangwan P."/>
            <person name="de Vos W.M."/>
            <person name="Janssen P.H."/>
            <person name="Smidt H."/>
        </authorList>
    </citation>
    <scope>NUCLEOTIDE SEQUENCE [LARGE SCALE GENOMIC DNA]</scope>
    <source>
        <strain evidence="2 3">Ellin428</strain>
    </source>
</reference>
<protein>
    <submittedName>
        <fullName evidence="2">Uncharacterized protein</fullName>
    </submittedName>
</protein>
<keyword evidence="3" id="KW-1185">Reference proteome</keyword>
<comment type="caution">
    <text evidence="2">The sequence shown here is derived from an EMBL/GenBank/DDBJ whole genome shotgun (WGS) entry which is preliminary data.</text>
</comment>
<proteinExistence type="predicted"/>
<name>B4CZP8_9BACT</name>
<evidence type="ECO:0000256" key="1">
    <source>
        <dbReference type="SAM" id="MobiDB-lite"/>
    </source>
</evidence>
<feature type="region of interest" description="Disordered" evidence="1">
    <location>
        <begin position="163"/>
        <end position="187"/>
    </location>
</feature>
<gene>
    <name evidence="2" type="ORF">CfE428DRAFT_2136</name>
</gene>
<sequence precursor="true">MLALGAAAFGLCASLNAEEPAAILLRVEQANKSDMNAKDRISRTHSRKLHIFVTNNSSNLLDLKVKFEVFGRSMLTHEIVKINEGEMPLQVKPHSAAYADSIEAKSTSSEQHWDAKAKKMIEPSGATIIGAGVQVLQGAQVLTEWYDPESLKEKWGKAQPLVAAKPGTAPAKPTATPVKPKSMLARE</sequence>
<evidence type="ECO:0000313" key="3">
    <source>
        <dbReference type="Proteomes" id="UP000005824"/>
    </source>
</evidence>
<dbReference type="EMBL" id="ABVL01000005">
    <property type="protein sequence ID" value="EDY20212.1"/>
    <property type="molecule type" value="Genomic_DNA"/>
</dbReference>
<evidence type="ECO:0000313" key="2">
    <source>
        <dbReference type="EMBL" id="EDY20212.1"/>
    </source>
</evidence>
<dbReference type="Proteomes" id="UP000005824">
    <property type="component" value="Unassembled WGS sequence"/>
</dbReference>
<accession>B4CZP8</accession>
<organism evidence="2 3">
    <name type="scientific">Chthoniobacter flavus Ellin428</name>
    <dbReference type="NCBI Taxonomy" id="497964"/>
    <lineage>
        <taxon>Bacteria</taxon>
        <taxon>Pseudomonadati</taxon>
        <taxon>Verrucomicrobiota</taxon>
        <taxon>Spartobacteria</taxon>
        <taxon>Chthoniobacterales</taxon>
        <taxon>Chthoniobacteraceae</taxon>
        <taxon>Chthoniobacter</taxon>
    </lineage>
</organism>
<dbReference type="InParanoid" id="B4CZP8"/>